<dbReference type="OMA" id="FTMFKEK"/>
<dbReference type="EMBL" id="GL376634">
    <property type="status" value="NOT_ANNOTATED_CDS"/>
    <property type="molecule type" value="Genomic_DNA"/>
</dbReference>
<keyword evidence="3" id="KW-1185">Reference proteome</keyword>
<reference evidence="3" key="1">
    <citation type="journal article" date="2010" name="Genome Biol.">
        <title>Genome sequence of the necrotrophic plant pathogen Pythium ultimum reveals original pathogenicity mechanisms and effector repertoire.</title>
        <authorList>
            <person name="Levesque C.A."/>
            <person name="Brouwer H."/>
            <person name="Cano L."/>
            <person name="Hamilton J.P."/>
            <person name="Holt C."/>
            <person name="Huitema E."/>
            <person name="Raffaele S."/>
            <person name="Robideau G.P."/>
            <person name="Thines M."/>
            <person name="Win J."/>
            <person name="Zerillo M.M."/>
            <person name="Beakes G.W."/>
            <person name="Boore J.L."/>
            <person name="Busam D."/>
            <person name="Dumas B."/>
            <person name="Ferriera S."/>
            <person name="Fuerstenberg S.I."/>
            <person name="Gachon C.M."/>
            <person name="Gaulin E."/>
            <person name="Govers F."/>
            <person name="Grenville-Briggs L."/>
            <person name="Horner N."/>
            <person name="Hostetler J."/>
            <person name="Jiang R.H."/>
            <person name="Johnson J."/>
            <person name="Krajaejun T."/>
            <person name="Lin H."/>
            <person name="Meijer H.J."/>
            <person name="Moore B."/>
            <person name="Morris P."/>
            <person name="Phuntmart V."/>
            <person name="Puiu D."/>
            <person name="Shetty J."/>
            <person name="Stajich J.E."/>
            <person name="Tripathy S."/>
            <person name="Wawra S."/>
            <person name="van West P."/>
            <person name="Whitty B.R."/>
            <person name="Coutinho P.M."/>
            <person name="Henrissat B."/>
            <person name="Martin F."/>
            <person name="Thomas P.D."/>
            <person name="Tyler B.M."/>
            <person name="De Vries R.P."/>
            <person name="Kamoun S."/>
            <person name="Yandell M."/>
            <person name="Tisserat N."/>
            <person name="Buell C.R."/>
        </authorList>
    </citation>
    <scope>NUCLEOTIDE SEQUENCE</scope>
    <source>
        <strain evidence="3">DAOM:BR144</strain>
    </source>
</reference>
<sequence>MSSVSDVTINKPAAEAADQDLDNLIFNDKKDTTTATDAAENTAKVDENGQQPQGDDHDSDGEVREKKATSRASIANVLPVDKLKNGASTATKVLGQGFTMFKEKSSAALEAAKTSNAGTAVAGGLNRAAAAGSEQIGKLKETEAYKKSSSFASTQLERTSVVASGALEKARASASTGLEKAKAGASTGFETLKSKVSSDKKSGGDN</sequence>
<organism evidence="2 3">
    <name type="scientific">Globisporangium ultimum (strain ATCC 200006 / CBS 805.95 / DAOM BR144)</name>
    <name type="common">Pythium ultimum</name>
    <dbReference type="NCBI Taxonomy" id="431595"/>
    <lineage>
        <taxon>Eukaryota</taxon>
        <taxon>Sar</taxon>
        <taxon>Stramenopiles</taxon>
        <taxon>Oomycota</taxon>
        <taxon>Peronosporomycetes</taxon>
        <taxon>Pythiales</taxon>
        <taxon>Pythiaceae</taxon>
        <taxon>Globisporangium</taxon>
    </lineage>
</organism>
<evidence type="ECO:0000313" key="2">
    <source>
        <dbReference type="EnsemblProtists" id="PYU1_T001889"/>
    </source>
</evidence>
<dbReference type="eggNOG" id="ENOG502S3AU">
    <property type="taxonomic scope" value="Eukaryota"/>
</dbReference>
<reference evidence="2" key="3">
    <citation type="submission" date="2015-02" db="UniProtKB">
        <authorList>
            <consortium name="EnsemblProtists"/>
        </authorList>
    </citation>
    <scope>IDENTIFICATION</scope>
    <source>
        <strain evidence="2">DAOM BR144</strain>
    </source>
</reference>
<reference evidence="3" key="2">
    <citation type="submission" date="2010-04" db="EMBL/GenBank/DDBJ databases">
        <authorList>
            <person name="Buell R."/>
            <person name="Hamilton J."/>
            <person name="Hostetler J."/>
        </authorList>
    </citation>
    <scope>NUCLEOTIDE SEQUENCE [LARGE SCALE GENOMIC DNA]</scope>
    <source>
        <strain evidence="3">DAOM:BR144</strain>
    </source>
</reference>
<feature type="compositionally biased region" description="Low complexity" evidence="1">
    <location>
        <begin position="33"/>
        <end position="42"/>
    </location>
</feature>
<accession>K3WA98</accession>
<dbReference type="VEuPathDB" id="FungiDB:PYU1_G001887"/>
<protein>
    <submittedName>
        <fullName evidence="2">Uncharacterized protein</fullName>
    </submittedName>
</protein>
<dbReference type="EnsemblProtists" id="PYU1_T001889">
    <property type="protein sequence ID" value="PYU1_T001889"/>
    <property type="gene ID" value="PYU1_G001887"/>
</dbReference>
<feature type="region of interest" description="Disordered" evidence="1">
    <location>
        <begin position="1"/>
        <end position="72"/>
    </location>
</feature>
<dbReference type="HOGENOM" id="CLU_1417736_0_0_1"/>
<dbReference type="InParanoid" id="K3WA98"/>
<evidence type="ECO:0000313" key="3">
    <source>
        <dbReference type="Proteomes" id="UP000019132"/>
    </source>
</evidence>
<proteinExistence type="predicted"/>
<evidence type="ECO:0000256" key="1">
    <source>
        <dbReference type="SAM" id="MobiDB-lite"/>
    </source>
</evidence>
<dbReference type="AlphaFoldDB" id="K3WA98"/>
<dbReference type="Proteomes" id="UP000019132">
    <property type="component" value="Unassembled WGS sequence"/>
</dbReference>
<feature type="compositionally biased region" description="Basic and acidic residues" evidence="1">
    <location>
        <begin position="54"/>
        <end position="68"/>
    </location>
</feature>
<name>K3WA98_GLOUD</name>